<evidence type="ECO:0000313" key="5">
    <source>
        <dbReference type="Proteomes" id="UP001140172"/>
    </source>
</evidence>
<dbReference type="SUPFAM" id="SSF48065">
    <property type="entry name" value="DBL homology domain (DH-domain)"/>
    <property type="match status" value="1"/>
</dbReference>
<dbReference type="SMART" id="SM00325">
    <property type="entry name" value="RhoGEF"/>
    <property type="match status" value="1"/>
</dbReference>
<feature type="compositionally biased region" description="Low complexity" evidence="2">
    <location>
        <begin position="574"/>
        <end position="590"/>
    </location>
</feature>
<accession>A0A9W8LMF0</accession>
<dbReference type="GO" id="GO:0032955">
    <property type="term" value="P:regulation of division septum assembly"/>
    <property type="evidence" value="ECO:0007669"/>
    <property type="project" value="TreeGrafter"/>
</dbReference>
<dbReference type="GO" id="GO:0005085">
    <property type="term" value="F:guanyl-nucleotide exchange factor activity"/>
    <property type="evidence" value="ECO:0007669"/>
    <property type="project" value="InterPro"/>
</dbReference>
<name>A0A9W8LMF0_9FUNG</name>
<dbReference type="PROSITE" id="PS50010">
    <property type="entry name" value="DH_2"/>
    <property type="match status" value="1"/>
</dbReference>
<dbReference type="InterPro" id="IPR035899">
    <property type="entry name" value="DBL_dom_sf"/>
</dbReference>
<feature type="region of interest" description="Disordered" evidence="2">
    <location>
        <begin position="1053"/>
        <end position="1072"/>
    </location>
</feature>
<evidence type="ECO:0000256" key="1">
    <source>
        <dbReference type="SAM" id="Coils"/>
    </source>
</evidence>
<dbReference type="GO" id="GO:0031991">
    <property type="term" value="P:regulation of actomyosin contractile ring contraction"/>
    <property type="evidence" value="ECO:0007669"/>
    <property type="project" value="TreeGrafter"/>
</dbReference>
<feature type="region of interest" description="Disordered" evidence="2">
    <location>
        <begin position="189"/>
        <end position="219"/>
    </location>
</feature>
<feature type="region of interest" description="Disordered" evidence="2">
    <location>
        <begin position="573"/>
        <end position="597"/>
    </location>
</feature>
<feature type="coiled-coil region" evidence="1">
    <location>
        <begin position="610"/>
        <end position="637"/>
    </location>
</feature>
<feature type="region of interest" description="Disordered" evidence="2">
    <location>
        <begin position="1105"/>
        <end position="1126"/>
    </location>
</feature>
<dbReference type="InterPro" id="IPR000219">
    <property type="entry name" value="DH_dom"/>
</dbReference>
<feature type="domain" description="DH" evidence="3">
    <location>
        <begin position="90"/>
        <end position="427"/>
    </location>
</feature>
<dbReference type="OrthoDB" id="10256089at2759"/>
<feature type="region of interest" description="Disordered" evidence="2">
    <location>
        <begin position="466"/>
        <end position="520"/>
    </location>
</feature>
<dbReference type="AlphaFoldDB" id="A0A9W8LMF0"/>
<feature type="region of interest" description="Disordered" evidence="2">
    <location>
        <begin position="307"/>
        <end position="328"/>
    </location>
</feature>
<evidence type="ECO:0000259" key="3">
    <source>
        <dbReference type="PROSITE" id="PS50010"/>
    </source>
</evidence>
<keyword evidence="5" id="KW-1185">Reference proteome</keyword>
<dbReference type="Proteomes" id="UP001140172">
    <property type="component" value="Unassembled WGS sequence"/>
</dbReference>
<feature type="compositionally biased region" description="Low complexity" evidence="2">
    <location>
        <begin position="509"/>
        <end position="518"/>
    </location>
</feature>
<dbReference type="Pfam" id="PF00621">
    <property type="entry name" value="RhoGEF"/>
    <property type="match status" value="2"/>
</dbReference>
<dbReference type="GO" id="GO:0005737">
    <property type="term" value="C:cytoplasm"/>
    <property type="evidence" value="ECO:0007669"/>
    <property type="project" value="TreeGrafter"/>
</dbReference>
<sequence length="1126" mass="123792">MLDDSKRLRSRTGPRENTVSLDIRQAMAMDPTPEEIAMASQMHRRKAVHPMLEPAHDRAPGLCFSPSDLADALIGTVHRLEDDKQLVQRKRWSVIKELAITEAHYLRDLLLIRAVFYDPLAGPSGNGLLRAEDACIIFGNLDEVIDCARSLVEYLTVAVVYEANRCGATGDMESSGNIPGYDYEDRPERHSAMSTPMHWGQSSVSTRKDTAYPSTIRGGKAGEPGFRSSAWADISIAQAFLLTSQRMERAYSEYCRNFETASQRLIEIKHMASTMSASVATPNTTPATPLTMYHQMSSANSPFADGVKNHRQQNSGMPGFRNSGGANSGSVFSSQGSLSIQLDRWDPEDMYSAMLYQFMLEQAQLLSGKTTSWDLPSLLIKPVQRILKYPLLIRSLLSLTRAHTADHGRLEKAALSIECIAETINAVNKDNGLRISTVAGASSTSVANDDGQSRITRELRRVLRRRPGNVGHIRSKSNAETPAQLRPRLSIRPKSRAKDTADSFNQANSGGSSAPSSGVEALVEQHEIRISELIRSLRRWENDIGSMLCQQVALVGRWRDFYAVQDNDGGSLNAAQSGTEAATTSSGAAGNRPRGEPVDADELIYREYGKYQQQQQIQKLQQQIRQLETRRNLNRQSDDRDAIPVGSSEQTWCMIKQDRLNQYHAALEKVYKTMYPRMICHPLHSSIYPVLNALSQTYSDGPRRVLGEIARLSNSSDTSSHPSPESPEKRIATLHSMLANDLPKLFEHERTVVRLISERIVAIKRDFYAHSTNILSAARGDIDLEPKIDDEDAVTGIPSRISGLADLSTRAFSPGLLGPLNHSLGVGRTDRMKAAFDLRLTEAIIIGPDQTLPCPAEHSSQIQSSLWLLAQEGNTQNSSHYILKSRRRQSIAESTFSIDSLSDSSLVLYDYPGAAIFESVASDLPNAHRISSSFGGGSDPTLLLSARRNASAFPPESSTEWQPSSLLAATVSSASATTAPAKHRRKKSIGLMDRISNLRSGRAQRGHSGNASMSELRLQDGYEGADQIKTRAQLGMPSAMPEADTTILTRSGHRAMSDAGMRGRDNRGGWSSDMTKYEPLPLVDPIRFSKGFIDDTLHFLSTHQDLSGDPNDSAHSNTAVGAKVNI</sequence>
<protein>
    <recommendedName>
        <fullName evidence="3">DH domain-containing protein</fullName>
    </recommendedName>
</protein>
<evidence type="ECO:0000256" key="2">
    <source>
        <dbReference type="SAM" id="MobiDB-lite"/>
    </source>
</evidence>
<dbReference type="Gene3D" id="1.20.900.10">
    <property type="entry name" value="Dbl homology (DH) domain"/>
    <property type="match status" value="1"/>
</dbReference>
<dbReference type="PANTHER" id="PTHR22834:SF20">
    <property type="entry name" value="SH3 DOMAIN-CONTAINING PROTEIN"/>
    <property type="match status" value="1"/>
</dbReference>
<comment type="caution">
    <text evidence="4">The sequence shown here is derived from an EMBL/GenBank/DDBJ whole genome shotgun (WGS) entry which is preliminary data.</text>
</comment>
<evidence type="ECO:0000313" key="4">
    <source>
        <dbReference type="EMBL" id="KAJ2786364.1"/>
    </source>
</evidence>
<gene>
    <name evidence="4" type="ORF">GGI15_001572</name>
</gene>
<dbReference type="InterPro" id="IPR051492">
    <property type="entry name" value="Dynamin-Rho_GEF"/>
</dbReference>
<keyword evidence="1" id="KW-0175">Coiled coil</keyword>
<reference evidence="4" key="1">
    <citation type="submission" date="2022-07" db="EMBL/GenBank/DDBJ databases">
        <title>Phylogenomic reconstructions and comparative analyses of Kickxellomycotina fungi.</title>
        <authorList>
            <person name="Reynolds N.K."/>
            <person name="Stajich J.E."/>
            <person name="Barry K."/>
            <person name="Grigoriev I.V."/>
            <person name="Crous P."/>
            <person name="Smith M.E."/>
        </authorList>
    </citation>
    <scope>NUCLEOTIDE SEQUENCE</scope>
    <source>
        <strain evidence="4">BCRC 34489</strain>
    </source>
</reference>
<dbReference type="EMBL" id="JANBUM010000065">
    <property type="protein sequence ID" value="KAJ2786364.1"/>
    <property type="molecule type" value="Genomic_DNA"/>
</dbReference>
<proteinExistence type="predicted"/>
<dbReference type="PANTHER" id="PTHR22834">
    <property type="entry name" value="NUCLEAR FUSION PROTEIN FUS2"/>
    <property type="match status" value="1"/>
</dbReference>
<organism evidence="4 5">
    <name type="scientific">Coemansia interrupta</name>
    <dbReference type="NCBI Taxonomy" id="1126814"/>
    <lineage>
        <taxon>Eukaryota</taxon>
        <taxon>Fungi</taxon>
        <taxon>Fungi incertae sedis</taxon>
        <taxon>Zoopagomycota</taxon>
        <taxon>Kickxellomycotina</taxon>
        <taxon>Kickxellomycetes</taxon>
        <taxon>Kickxellales</taxon>
        <taxon>Kickxellaceae</taxon>
        <taxon>Coemansia</taxon>
    </lineage>
</organism>